<protein>
    <recommendedName>
        <fullName evidence="4">Flagellar biosynthesis protein FlgA</fullName>
    </recommendedName>
</protein>
<dbReference type="RefSeq" id="WP_231925193.1">
    <property type="nucleotide sequence ID" value="NZ_LT607410.1"/>
</dbReference>
<evidence type="ECO:0008006" key="4">
    <source>
        <dbReference type="Google" id="ProtNLM"/>
    </source>
</evidence>
<dbReference type="EMBL" id="LT607410">
    <property type="protein sequence ID" value="SCF44149.1"/>
    <property type="molecule type" value="Genomic_DNA"/>
</dbReference>
<accession>A0A1C5AG63</accession>
<sequence>MAGGGPDGRDSLRPVRWLRRPGGGTLLRLGLVAALLGLAVVVLDSSGGCPTPAPPGSSADGAIAGGTLAASADGTGSAGDLSGEESSNSGVPGAGPSTEGGLPGAGPSTEGGLPGAGPSTEGGLPGAGPSTGGDRRGALPLPSGSVGVPVRLAEPAALAVLRPGARVDLLVVPAGRTPVEAALVASGALVLDVVGGDAADGSSALYLALRPDQAQRAVGQPEGSRFAVVVRG</sequence>
<evidence type="ECO:0000313" key="2">
    <source>
        <dbReference type="EMBL" id="SCF44149.1"/>
    </source>
</evidence>
<name>A0A1C5AG63_9ACTN</name>
<dbReference type="Proteomes" id="UP000198228">
    <property type="component" value="Chromosome I"/>
</dbReference>
<gene>
    <name evidence="2" type="ORF">GA0074696_5943</name>
</gene>
<reference evidence="2 3" key="1">
    <citation type="submission" date="2016-06" db="EMBL/GenBank/DDBJ databases">
        <authorList>
            <person name="Kjaerup R.B."/>
            <person name="Dalgaard T.S."/>
            <person name="Juul-Madsen H.R."/>
        </authorList>
    </citation>
    <scope>NUCLEOTIDE SEQUENCE [LARGE SCALE GENOMIC DNA]</scope>
    <source>
        <strain evidence="2 3">DSM 43821</strain>
    </source>
</reference>
<feature type="compositionally biased region" description="Low complexity" evidence="1">
    <location>
        <begin position="65"/>
        <end position="81"/>
    </location>
</feature>
<dbReference type="AlphaFoldDB" id="A0A1C5AG63"/>
<organism evidence="2 3">
    <name type="scientific">Micromonospora purpureochromogenes</name>
    <dbReference type="NCBI Taxonomy" id="47872"/>
    <lineage>
        <taxon>Bacteria</taxon>
        <taxon>Bacillati</taxon>
        <taxon>Actinomycetota</taxon>
        <taxon>Actinomycetes</taxon>
        <taxon>Micromonosporales</taxon>
        <taxon>Micromonosporaceae</taxon>
        <taxon>Micromonospora</taxon>
    </lineage>
</organism>
<proteinExistence type="predicted"/>
<evidence type="ECO:0000256" key="1">
    <source>
        <dbReference type="SAM" id="MobiDB-lite"/>
    </source>
</evidence>
<feature type="region of interest" description="Disordered" evidence="1">
    <location>
        <begin position="50"/>
        <end position="142"/>
    </location>
</feature>
<evidence type="ECO:0000313" key="3">
    <source>
        <dbReference type="Proteomes" id="UP000198228"/>
    </source>
</evidence>